<feature type="region of interest" description="Disordered" evidence="1">
    <location>
        <begin position="9"/>
        <end position="72"/>
    </location>
</feature>
<name>A0A024UWQ4_9STRA</name>
<dbReference type="RefSeq" id="XP_008861524.1">
    <property type="nucleotide sequence ID" value="XM_008863302.1"/>
</dbReference>
<accession>A0A024UWQ4</accession>
<organism evidence="2">
    <name type="scientific">Aphanomyces invadans</name>
    <dbReference type="NCBI Taxonomy" id="157072"/>
    <lineage>
        <taxon>Eukaryota</taxon>
        <taxon>Sar</taxon>
        <taxon>Stramenopiles</taxon>
        <taxon>Oomycota</taxon>
        <taxon>Saprolegniomycetes</taxon>
        <taxon>Saprolegniales</taxon>
        <taxon>Verrucalvaceae</taxon>
        <taxon>Aphanomyces</taxon>
    </lineage>
</organism>
<gene>
    <name evidence="2" type="ORF">H310_00488</name>
</gene>
<dbReference type="AlphaFoldDB" id="A0A024UWQ4"/>
<protein>
    <recommendedName>
        <fullName evidence="3">PDZ domain-containing protein</fullName>
    </recommendedName>
</protein>
<dbReference type="VEuPathDB" id="FungiDB:H310_00488"/>
<evidence type="ECO:0000313" key="2">
    <source>
        <dbReference type="EMBL" id="ETW10113.1"/>
    </source>
</evidence>
<feature type="compositionally biased region" description="Basic and acidic residues" evidence="1">
    <location>
        <begin position="59"/>
        <end position="72"/>
    </location>
</feature>
<dbReference type="EMBL" id="KI913952">
    <property type="protein sequence ID" value="ETW10113.1"/>
    <property type="molecule type" value="Genomic_DNA"/>
</dbReference>
<evidence type="ECO:0008006" key="3">
    <source>
        <dbReference type="Google" id="ProtNLM"/>
    </source>
</evidence>
<sequence length="253" mass="27431">MLRCACVCSSGEDDDLVDVGRRPTSHAPPSPSNYATFRDDKKPAEVFRRAPTTSSQRPTHKETMDSPTIKEYRQHMVSTTLASEWQEMRSREVGHATASPVFLKKPDPTHKRSPSKSRSVSPATKPGNLRDVRQVETLCRTESPTEVVANDPDPHSIVHIQVPPGPTGLVLRPNSSAPVVVAGFEPVYTSQFPSGGPGPIESSDEDVGPGALLVAIDKTSLLEASMADVVALMAATEGNPRREFVFQTYTSEL</sequence>
<dbReference type="OrthoDB" id="63052at2759"/>
<feature type="compositionally biased region" description="Basic and acidic residues" evidence="1">
    <location>
        <begin position="37"/>
        <end position="48"/>
    </location>
</feature>
<feature type="region of interest" description="Disordered" evidence="1">
    <location>
        <begin position="91"/>
        <end position="132"/>
    </location>
</feature>
<proteinExistence type="predicted"/>
<evidence type="ECO:0000256" key="1">
    <source>
        <dbReference type="SAM" id="MobiDB-lite"/>
    </source>
</evidence>
<reference evidence="2" key="1">
    <citation type="submission" date="2013-12" db="EMBL/GenBank/DDBJ databases">
        <title>The Genome Sequence of Aphanomyces invadans NJM9701.</title>
        <authorList>
            <consortium name="The Broad Institute Genomics Platform"/>
            <person name="Russ C."/>
            <person name="Tyler B."/>
            <person name="van West P."/>
            <person name="Dieguez-Uribeondo J."/>
            <person name="Young S.K."/>
            <person name="Zeng Q."/>
            <person name="Gargeya S."/>
            <person name="Fitzgerald M."/>
            <person name="Abouelleil A."/>
            <person name="Alvarado L."/>
            <person name="Chapman S.B."/>
            <person name="Gainer-Dewar J."/>
            <person name="Goldberg J."/>
            <person name="Griggs A."/>
            <person name="Gujja S."/>
            <person name="Hansen M."/>
            <person name="Howarth C."/>
            <person name="Imamovic A."/>
            <person name="Ireland A."/>
            <person name="Larimer J."/>
            <person name="McCowan C."/>
            <person name="Murphy C."/>
            <person name="Pearson M."/>
            <person name="Poon T.W."/>
            <person name="Priest M."/>
            <person name="Roberts A."/>
            <person name="Saif S."/>
            <person name="Shea T."/>
            <person name="Sykes S."/>
            <person name="Wortman J."/>
            <person name="Nusbaum C."/>
            <person name="Birren B."/>
        </authorList>
    </citation>
    <scope>NUCLEOTIDE SEQUENCE [LARGE SCALE GENOMIC DNA]</scope>
    <source>
        <strain evidence="2">NJM9701</strain>
    </source>
</reference>
<dbReference type="GeneID" id="20077538"/>